<evidence type="ECO:0000313" key="2">
    <source>
        <dbReference type="EMBL" id="PWG05715.1"/>
    </source>
</evidence>
<dbReference type="OrthoDB" id="1203094at2"/>
<protein>
    <recommendedName>
        <fullName evidence="4">Redox-active disulfide protein 2</fullName>
    </recommendedName>
</protein>
<dbReference type="RefSeq" id="WP_109404048.1">
    <property type="nucleotide sequence ID" value="NZ_QFFG01000002.1"/>
</dbReference>
<keyword evidence="1" id="KW-1133">Transmembrane helix</keyword>
<sequence length="79" mass="9173">MPSQFSTFTTEELLKKLKKQKTMILIQAIVVILMIILAVFSTIEKGISFQTFLPLFFAPMLFVMQFEAKKIKKELTSRK</sequence>
<dbReference type="Proteomes" id="UP000245670">
    <property type="component" value="Unassembled WGS sequence"/>
</dbReference>
<reference evidence="2 3" key="1">
    <citation type="submission" date="2018-05" db="EMBL/GenBank/DDBJ databases">
        <title>Polaribacter aquimarinus sp. nov., isolated from sediment in a sediment of sea.</title>
        <authorList>
            <person name="Lu D."/>
        </authorList>
    </citation>
    <scope>NUCLEOTIDE SEQUENCE [LARGE SCALE GENOMIC DNA]</scope>
    <source>
        <strain evidence="2 3">ZY113</strain>
    </source>
</reference>
<comment type="caution">
    <text evidence="2">The sequence shown here is derived from an EMBL/GenBank/DDBJ whole genome shotgun (WGS) entry which is preliminary data.</text>
</comment>
<gene>
    <name evidence="2" type="ORF">DIS07_04520</name>
</gene>
<accession>A0A2U2JBM9</accession>
<feature type="transmembrane region" description="Helical" evidence="1">
    <location>
        <begin position="49"/>
        <end position="68"/>
    </location>
</feature>
<feature type="transmembrane region" description="Helical" evidence="1">
    <location>
        <begin position="24"/>
        <end position="43"/>
    </location>
</feature>
<evidence type="ECO:0008006" key="4">
    <source>
        <dbReference type="Google" id="ProtNLM"/>
    </source>
</evidence>
<evidence type="ECO:0000313" key="3">
    <source>
        <dbReference type="Proteomes" id="UP000245670"/>
    </source>
</evidence>
<proteinExistence type="predicted"/>
<evidence type="ECO:0000256" key="1">
    <source>
        <dbReference type="SAM" id="Phobius"/>
    </source>
</evidence>
<dbReference type="AlphaFoldDB" id="A0A2U2JBM9"/>
<keyword evidence="1" id="KW-0472">Membrane</keyword>
<keyword evidence="3" id="KW-1185">Reference proteome</keyword>
<name>A0A2U2JBM9_9FLAO</name>
<keyword evidence="1" id="KW-0812">Transmembrane</keyword>
<organism evidence="2 3">
    <name type="scientific">Polaribacter aquimarinus</name>
    <dbReference type="NCBI Taxonomy" id="2100726"/>
    <lineage>
        <taxon>Bacteria</taxon>
        <taxon>Pseudomonadati</taxon>
        <taxon>Bacteroidota</taxon>
        <taxon>Flavobacteriia</taxon>
        <taxon>Flavobacteriales</taxon>
        <taxon>Flavobacteriaceae</taxon>
    </lineage>
</organism>
<dbReference type="EMBL" id="QFFG01000002">
    <property type="protein sequence ID" value="PWG05715.1"/>
    <property type="molecule type" value="Genomic_DNA"/>
</dbReference>